<keyword evidence="1" id="KW-0677">Repeat</keyword>
<name>A0ABX3Y421_STRPT</name>
<dbReference type="EMBL" id="MIGA01000004">
    <property type="protein sequence ID" value="OSY47391.1"/>
    <property type="molecule type" value="Genomic_DNA"/>
</dbReference>
<evidence type="ECO:0000256" key="2">
    <source>
        <dbReference type="PROSITE-ProRule" id="PRU00504"/>
    </source>
</evidence>
<reference evidence="3 4" key="1">
    <citation type="submission" date="2016-09" db="EMBL/GenBank/DDBJ databases">
        <title>Streptomyces platensis DSM40041, a candidate organism with high potential of specific P450 cytochromes.</title>
        <authorList>
            <person name="Grumaz C."/>
            <person name="Vainshtein Y."/>
            <person name="Kirstahler P."/>
            <person name="Sohn K."/>
        </authorList>
    </citation>
    <scope>NUCLEOTIDE SEQUENCE [LARGE SCALE GENOMIC DNA]</scope>
    <source>
        <strain evidence="3 4">DSM 40041</strain>
    </source>
</reference>
<dbReference type="PROSITE" id="PS51125">
    <property type="entry name" value="NHL"/>
    <property type="match status" value="1"/>
</dbReference>
<proteinExistence type="predicted"/>
<organism evidence="3 4">
    <name type="scientific">Streptomyces platensis</name>
    <dbReference type="NCBI Taxonomy" id="58346"/>
    <lineage>
        <taxon>Bacteria</taxon>
        <taxon>Bacillati</taxon>
        <taxon>Actinomycetota</taxon>
        <taxon>Actinomycetes</taxon>
        <taxon>Kitasatosporales</taxon>
        <taxon>Streptomycetaceae</taxon>
        <taxon>Streptomyces</taxon>
    </lineage>
</organism>
<gene>
    <name evidence="3" type="ORF">BG653_01109</name>
</gene>
<keyword evidence="4" id="KW-1185">Reference proteome</keyword>
<dbReference type="InterPro" id="IPR011042">
    <property type="entry name" value="6-blade_b-propeller_TolB-like"/>
</dbReference>
<dbReference type="GeneID" id="90922115"/>
<dbReference type="RefSeq" id="WP_143658826.1">
    <property type="nucleotide sequence ID" value="NZ_BAABSS010000003.1"/>
</dbReference>
<feature type="repeat" description="NHL" evidence="2">
    <location>
        <begin position="895"/>
        <end position="925"/>
    </location>
</feature>
<evidence type="ECO:0000256" key="1">
    <source>
        <dbReference type="ARBA" id="ARBA00022737"/>
    </source>
</evidence>
<comment type="caution">
    <text evidence="3">The sequence shown here is derived from an EMBL/GenBank/DDBJ whole genome shotgun (WGS) entry which is preliminary data.</text>
</comment>
<evidence type="ECO:0000313" key="3">
    <source>
        <dbReference type="EMBL" id="OSY47391.1"/>
    </source>
</evidence>
<dbReference type="Gene3D" id="2.120.10.30">
    <property type="entry name" value="TolB, C-terminal domain"/>
    <property type="match status" value="1"/>
</dbReference>
<sequence>MTVLHFDLRRARATDDLQVDVHGSAYALRPHTDETLAAASREHPVLAALHTAPQGLPAAPAAEFTHYAEVEDADLDTGAVRWLRVVRPAPEGVHLPEVVMMALYLAPQRLRATLLARRNREGREIARSGKLARFGVGPCTGEAALELRLHAETLITDHDTAVGLIAHHPDLATTDPHTAQILRDDHIAPDEEMDPDQYNAVAELASLISELGQDWSRRVPCQDSGGTPLTAGYAVDGIQAGDQLYTFDLHDRVVDKSRPVIAGARRTSSDDAWLRGKTWRSRPGTSVLVTDGPAALGASAPRTPSYRWTVDEPTSHHGVNVGAPGVDDAGTFSIDASNSYLRTLYLGYELFDESGTSLGSVTKWGSVSAVDTILGIPVPAEPKQVSFALGKAASVKLYFGSLGTSDWNADVSTQGALLTALWEYGVPLVCLAAGKALTSTKLFNRIINDRDLVAAALGVGIPLAGGTIAVGTALTRSSKFLTAAANFVLGIVVQKGLEKLGEWLVEQVGEGALANAFGPVGWALKLVAAGLDFEQIAITTGEVLSSPACVTVKASRSLDVSLTLHPDPRHGEAGHPETAVWPAVATRYLVTLQYRGGASRQLTGELPHVTSKEPLRLRFADVPAGGDLRIVAGVYSANGWLAGSWQSDWTPSKPTGEGVLDLGDHQITENLVPLAPDTQYVYKEQLALTGGKPSWRADGTPPSATKADLDCQGTSGLCDIAAATLNNSAFQVGYAWRASGQELHPDRPDAPVSDDQLWAVQNISVLADPDSRRKTTTVGFTARPAIAYAPSPNAEAIDETNFVLDPRDGVMHLRQVQLDDGARDFGFDQKDLPSWGRFPLGNVDALAVHPSNAVIACSWQHHKLMLLPLPAEPVTDDKAPEALLVSGQGIREGLLKGPKALAVAPDGRILVLESLNNRIQAFDTKGNPVPSFTTGPAVCQAPTAQLATALDAGTIPEALHGALQEADATLLFPLDAHFSAQLDSARFQPANDPLIDVLAANGIALAYDPDHMDDPAQSAQITVTEKGRSWVISDPRGMAWQVRNGDHGLAVHHRLTGTTIRVQRAGAQWLVLDDERGNAWKLAPATNDSSLTDVYACTSSFPLRGDGAHADAPVTYLDMAVESQGYTYVLSCSGAGSRPEDYLLDIYGPDGRFLVRTPDTTVTTTPQNIVAAKIAVDVWRNLYALGHAPLAATHDGPSFAHWTPTPPLFTLPLTAQPNYDDRNISAVRADFVAHHITLTNDAAVTVTVPGGAWQVQDGGTLYHLYRSGDGLQVYAIPA</sequence>
<evidence type="ECO:0000313" key="4">
    <source>
        <dbReference type="Proteomes" id="UP000194225"/>
    </source>
</evidence>
<dbReference type="Proteomes" id="UP000194225">
    <property type="component" value="Unassembled WGS sequence"/>
</dbReference>
<dbReference type="SUPFAM" id="SSF101898">
    <property type="entry name" value="NHL repeat"/>
    <property type="match status" value="1"/>
</dbReference>
<protein>
    <submittedName>
        <fullName evidence="3">Uncharacterized protein</fullName>
    </submittedName>
</protein>
<accession>A0ABX3Y421</accession>
<dbReference type="InterPro" id="IPR001258">
    <property type="entry name" value="NHL_repeat"/>
</dbReference>